<evidence type="ECO:0000256" key="10">
    <source>
        <dbReference type="RuleBase" id="RU000488"/>
    </source>
</evidence>
<evidence type="ECO:0000256" key="7">
    <source>
        <dbReference type="ARBA" id="ARBA00023128"/>
    </source>
</evidence>
<dbReference type="GO" id="GO:0022857">
    <property type="term" value="F:transmembrane transporter activity"/>
    <property type="evidence" value="ECO:0007669"/>
    <property type="project" value="TreeGrafter"/>
</dbReference>
<evidence type="ECO:0000256" key="5">
    <source>
        <dbReference type="ARBA" id="ARBA00022737"/>
    </source>
</evidence>
<comment type="caution">
    <text evidence="13">The sequence shown here is derived from an EMBL/GenBank/DDBJ whole genome shotgun (WGS) entry which is preliminary data.</text>
</comment>
<dbReference type="PANTHER" id="PTHR45624">
    <property type="entry name" value="MITOCHONDRIAL BASIC AMINO ACIDS TRANSPORTER-RELATED"/>
    <property type="match status" value="1"/>
</dbReference>
<dbReference type="InterPro" id="IPR023395">
    <property type="entry name" value="MCP_dom_sf"/>
</dbReference>
<feature type="repeat" description="Solcar" evidence="9">
    <location>
        <begin position="273"/>
        <end position="359"/>
    </location>
</feature>
<accession>A0AAD3CNJ4</accession>
<keyword evidence="14" id="KW-1185">Reference proteome</keyword>
<feature type="transmembrane region" description="Helical" evidence="11">
    <location>
        <begin position="69"/>
        <end position="89"/>
    </location>
</feature>
<evidence type="ECO:0008006" key="15">
    <source>
        <dbReference type="Google" id="ProtNLM"/>
    </source>
</evidence>
<gene>
    <name evidence="13" type="ORF">CTEN210_04816</name>
</gene>
<feature type="repeat" description="Solcar" evidence="9">
    <location>
        <begin position="66"/>
        <end position="172"/>
    </location>
</feature>
<evidence type="ECO:0000256" key="2">
    <source>
        <dbReference type="ARBA" id="ARBA00006375"/>
    </source>
</evidence>
<feature type="signal peptide" evidence="12">
    <location>
        <begin position="1"/>
        <end position="18"/>
    </location>
</feature>
<feature type="transmembrane region" description="Helical" evidence="11">
    <location>
        <begin position="275"/>
        <end position="294"/>
    </location>
</feature>
<dbReference type="Gene3D" id="1.50.40.10">
    <property type="entry name" value="Mitochondrial carrier domain"/>
    <property type="match status" value="1"/>
</dbReference>
<feature type="chain" id="PRO_5042204454" description="Mitochondrial carrier protein" evidence="12">
    <location>
        <begin position="19"/>
        <end position="363"/>
    </location>
</feature>
<dbReference type="SUPFAM" id="SSF103506">
    <property type="entry name" value="Mitochondrial carrier"/>
    <property type="match status" value="1"/>
</dbReference>
<keyword evidence="7" id="KW-0496">Mitochondrion</keyword>
<dbReference type="PROSITE" id="PS50920">
    <property type="entry name" value="SOLCAR"/>
    <property type="match status" value="3"/>
</dbReference>
<dbReference type="AlphaFoldDB" id="A0AAD3CNJ4"/>
<dbReference type="Pfam" id="PF00153">
    <property type="entry name" value="Mito_carr"/>
    <property type="match status" value="3"/>
</dbReference>
<feature type="repeat" description="Solcar" evidence="9">
    <location>
        <begin position="180"/>
        <end position="267"/>
    </location>
</feature>
<keyword evidence="3 10" id="KW-0813">Transport</keyword>
<dbReference type="GO" id="GO:0031966">
    <property type="term" value="C:mitochondrial membrane"/>
    <property type="evidence" value="ECO:0007669"/>
    <property type="project" value="UniProtKB-SubCell"/>
</dbReference>
<evidence type="ECO:0000313" key="14">
    <source>
        <dbReference type="Proteomes" id="UP001054902"/>
    </source>
</evidence>
<evidence type="ECO:0000256" key="11">
    <source>
        <dbReference type="SAM" id="Phobius"/>
    </source>
</evidence>
<keyword evidence="12" id="KW-0732">Signal</keyword>
<evidence type="ECO:0000313" key="13">
    <source>
        <dbReference type="EMBL" id="GFH48340.1"/>
    </source>
</evidence>
<proteinExistence type="inferred from homology"/>
<keyword evidence="5" id="KW-0677">Repeat</keyword>
<evidence type="ECO:0000256" key="8">
    <source>
        <dbReference type="ARBA" id="ARBA00023136"/>
    </source>
</evidence>
<protein>
    <recommendedName>
        <fullName evidence="15">Mitochondrial carrier protein</fullName>
    </recommendedName>
</protein>
<evidence type="ECO:0000256" key="6">
    <source>
        <dbReference type="ARBA" id="ARBA00022989"/>
    </source>
</evidence>
<keyword evidence="6 11" id="KW-1133">Transmembrane helix</keyword>
<feature type="transmembrane region" description="Helical" evidence="11">
    <location>
        <begin position="251"/>
        <end position="269"/>
    </location>
</feature>
<evidence type="ECO:0000256" key="12">
    <source>
        <dbReference type="SAM" id="SignalP"/>
    </source>
</evidence>
<dbReference type="InterPro" id="IPR050567">
    <property type="entry name" value="Mitochondrial_Carrier"/>
</dbReference>
<dbReference type="InterPro" id="IPR018108">
    <property type="entry name" value="MCP_transmembrane"/>
</dbReference>
<organism evidence="13 14">
    <name type="scientific">Chaetoceros tenuissimus</name>
    <dbReference type="NCBI Taxonomy" id="426638"/>
    <lineage>
        <taxon>Eukaryota</taxon>
        <taxon>Sar</taxon>
        <taxon>Stramenopiles</taxon>
        <taxon>Ochrophyta</taxon>
        <taxon>Bacillariophyta</taxon>
        <taxon>Coscinodiscophyceae</taxon>
        <taxon>Chaetocerotophycidae</taxon>
        <taxon>Chaetocerotales</taxon>
        <taxon>Chaetocerotaceae</taxon>
        <taxon>Chaetoceros</taxon>
    </lineage>
</organism>
<sequence>MTRNFVLLLILSQKLVTAFLSNGGIFSRIHDDSTKGLYKLTHSPVLKVRGGAANEMVKQSTQLHISPSIASLMSGSIAGAIGVGVAFPLDTLKTKSQVLAQKQKDTSIQANTDGSLMFESSDVSNLNMFQLITYVYRQEGLNGFFGGVKGMMVGQAIIKSVAFSANSSALLFLQETYPISPTSSLLLAACFSGFVTSFLVTPIERIKILMQSNSSKYKNEIDCLKMIIKNDKQGIIGVMKKGLGPTLAREVPSYGIYFLIYGLLMQLPIATELGTFAPLVFGALTGMLSWLPVYPIDVVKTLIQANDGTEESSSAIDVSIQLFQDRGIGGFFDGITPKMLRAAVNHSVTFFIYDLIFNALTSV</sequence>
<name>A0AAD3CNJ4_9STRA</name>
<dbReference type="PANTHER" id="PTHR45624:SF10">
    <property type="entry name" value="SLC (SOLUTE CARRIER) HOMOLOG"/>
    <property type="match status" value="1"/>
</dbReference>
<keyword evidence="4 9" id="KW-0812">Transmembrane</keyword>
<keyword evidence="8 9" id="KW-0472">Membrane</keyword>
<evidence type="ECO:0000256" key="9">
    <source>
        <dbReference type="PROSITE-ProRule" id="PRU00282"/>
    </source>
</evidence>
<reference evidence="13 14" key="1">
    <citation type="journal article" date="2021" name="Sci. Rep.">
        <title>The genome of the diatom Chaetoceros tenuissimus carries an ancient integrated fragment of an extant virus.</title>
        <authorList>
            <person name="Hongo Y."/>
            <person name="Kimura K."/>
            <person name="Takaki Y."/>
            <person name="Yoshida Y."/>
            <person name="Baba S."/>
            <person name="Kobayashi G."/>
            <person name="Nagasaki K."/>
            <person name="Hano T."/>
            <person name="Tomaru Y."/>
        </authorList>
    </citation>
    <scope>NUCLEOTIDE SEQUENCE [LARGE SCALE GENOMIC DNA]</scope>
    <source>
        <strain evidence="13 14">NIES-3715</strain>
    </source>
</reference>
<comment type="similarity">
    <text evidence="2 10">Belongs to the mitochondrial carrier (TC 2.A.29) family.</text>
</comment>
<evidence type="ECO:0000256" key="3">
    <source>
        <dbReference type="ARBA" id="ARBA00022448"/>
    </source>
</evidence>
<evidence type="ECO:0000256" key="1">
    <source>
        <dbReference type="ARBA" id="ARBA00004225"/>
    </source>
</evidence>
<dbReference type="Proteomes" id="UP001054902">
    <property type="component" value="Unassembled WGS sequence"/>
</dbReference>
<comment type="subcellular location">
    <subcellularLocation>
        <location evidence="1">Mitochondrion membrane</location>
        <topology evidence="1">Multi-pass membrane protein</topology>
    </subcellularLocation>
</comment>
<dbReference type="EMBL" id="BLLK01000027">
    <property type="protein sequence ID" value="GFH48340.1"/>
    <property type="molecule type" value="Genomic_DNA"/>
</dbReference>
<feature type="transmembrane region" description="Helical" evidence="11">
    <location>
        <begin position="185"/>
        <end position="203"/>
    </location>
</feature>
<evidence type="ECO:0000256" key="4">
    <source>
        <dbReference type="ARBA" id="ARBA00022692"/>
    </source>
</evidence>